<dbReference type="InterPro" id="IPR008521">
    <property type="entry name" value="Mg_trans_NIPA"/>
</dbReference>
<evidence type="ECO:0000256" key="6">
    <source>
        <dbReference type="SAM" id="Phobius"/>
    </source>
</evidence>
<feature type="transmembrane region" description="Helical" evidence="6">
    <location>
        <begin position="6"/>
        <end position="27"/>
    </location>
</feature>
<accession>A0AAD6YPA2</accession>
<feature type="transmembrane region" description="Helical" evidence="6">
    <location>
        <begin position="342"/>
        <end position="359"/>
    </location>
</feature>
<evidence type="ECO:0000256" key="3">
    <source>
        <dbReference type="ARBA" id="ARBA00022989"/>
    </source>
</evidence>
<dbReference type="AlphaFoldDB" id="A0AAD6YPA2"/>
<evidence type="ECO:0000256" key="4">
    <source>
        <dbReference type="ARBA" id="ARBA00023136"/>
    </source>
</evidence>
<dbReference type="Proteomes" id="UP001219525">
    <property type="component" value="Unassembled WGS sequence"/>
</dbReference>
<reference evidence="7" key="1">
    <citation type="submission" date="2023-03" db="EMBL/GenBank/DDBJ databases">
        <title>Massive genome expansion in bonnet fungi (Mycena s.s.) driven by repeated elements and novel gene families across ecological guilds.</title>
        <authorList>
            <consortium name="Lawrence Berkeley National Laboratory"/>
            <person name="Harder C.B."/>
            <person name="Miyauchi S."/>
            <person name="Viragh M."/>
            <person name="Kuo A."/>
            <person name="Thoen E."/>
            <person name="Andreopoulos B."/>
            <person name="Lu D."/>
            <person name="Skrede I."/>
            <person name="Drula E."/>
            <person name="Henrissat B."/>
            <person name="Morin E."/>
            <person name="Kohler A."/>
            <person name="Barry K."/>
            <person name="LaButti K."/>
            <person name="Morin E."/>
            <person name="Salamov A."/>
            <person name="Lipzen A."/>
            <person name="Mereny Z."/>
            <person name="Hegedus B."/>
            <person name="Baldrian P."/>
            <person name="Stursova M."/>
            <person name="Weitz H."/>
            <person name="Taylor A."/>
            <person name="Grigoriev I.V."/>
            <person name="Nagy L.G."/>
            <person name="Martin F."/>
            <person name="Kauserud H."/>
        </authorList>
    </citation>
    <scope>NUCLEOTIDE SEQUENCE</scope>
    <source>
        <strain evidence="7">9144</strain>
    </source>
</reference>
<keyword evidence="2 6" id="KW-0812">Transmembrane</keyword>
<name>A0AAD6YPA2_9AGAR</name>
<feature type="compositionally biased region" description="Acidic residues" evidence="5">
    <location>
        <begin position="371"/>
        <end position="390"/>
    </location>
</feature>
<dbReference type="Pfam" id="PF05653">
    <property type="entry name" value="Mg_trans_NIPA"/>
    <property type="match status" value="2"/>
</dbReference>
<dbReference type="PANTHER" id="PTHR12570">
    <property type="match status" value="1"/>
</dbReference>
<evidence type="ECO:0000256" key="5">
    <source>
        <dbReference type="SAM" id="MobiDB-lite"/>
    </source>
</evidence>
<feature type="transmembrane region" description="Helical" evidence="6">
    <location>
        <begin position="285"/>
        <end position="304"/>
    </location>
</feature>
<feature type="region of interest" description="Disordered" evidence="5">
    <location>
        <begin position="367"/>
        <end position="463"/>
    </location>
</feature>
<comment type="subcellular location">
    <subcellularLocation>
        <location evidence="1">Membrane</location>
        <topology evidence="1">Multi-pass membrane protein</topology>
    </subcellularLocation>
</comment>
<evidence type="ECO:0008006" key="9">
    <source>
        <dbReference type="Google" id="ProtNLM"/>
    </source>
</evidence>
<dbReference type="EMBL" id="JARJCW010000004">
    <property type="protein sequence ID" value="KAJ7225519.1"/>
    <property type="molecule type" value="Genomic_DNA"/>
</dbReference>
<protein>
    <recommendedName>
        <fullName evidence="9">DUF803 domain-containing protein</fullName>
    </recommendedName>
</protein>
<feature type="transmembrane region" description="Helical" evidence="6">
    <location>
        <begin position="80"/>
        <end position="100"/>
    </location>
</feature>
<feature type="transmembrane region" description="Helical" evidence="6">
    <location>
        <begin position="244"/>
        <end position="265"/>
    </location>
</feature>
<feature type="compositionally biased region" description="Basic and acidic residues" evidence="5">
    <location>
        <begin position="391"/>
        <end position="410"/>
    </location>
</feature>
<dbReference type="PANTHER" id="PTHR12570:SF86">
    <property type="entry name" value="ADR321CP"/>
    <property type="match status" value="1"/>
</dbReference>
<comment type="caution">
    <text evidence="7">The sequence shown here is derived from an EMBL/GenBank/DDBJ whole genome shotgun (WGS) entry which is preliminary data.</text>
</comment>
<feature type="compositionally biased region" description="Low complexity" evidence="5">
    <location>
        <begin position="213"/>
        <end position="227"/>
    </location>
</feature>
<evidence type="ECO:0000313" key="7">
    <source>
        <dbReference type="EMBL" id="KAJ7225519.1"/>
    </source>
</evidence>
<keyword evidence="4 6" id="KW-0472">Membrane</keyword>
<dbReference type="GO" id="GO:0016020">
    <property type="term" value="C:membrane"/>
    <property type="evidence" value="ECO:0007669"/>
    <property type="project" value="UniProtKB-SubCell"/>
</dbReference>
<proteinExistence type="predicted"/>
<feature type="transmembrane region" description="Helical" evidence="6">
    <location>
        <begin position="53"/>
        <end position="74"/>
    </location>
</feature>
<dbReference type="GO" id="GO:0015095">
    <property type="term" value="F:magnesium ion transmembrane transporter activity"/>
    <property type="evidence" value="ECO:0007669"/>
    <property type="project" value="InterPro"/>
</dbReference>
<keyword evidence="3 6" id="KW-1133">Transmembrane helix</keyword>
<gene>
    <name evidence="7" type="ORF">GGX14DRAFT_420888</name>
</gene>
<feature type="transmembrane region" description="Helical" evidence="6">
    <location>
        <begin position="316"/>
        <end position="336"/>
    </location>
</feature>
<evidence type="ECO:0000256" key="1">
    <source>
        <dbReference type="ARBA" id="ARBA00004141"/>
    </source>
</evidence>
<feature type="region of interest" description="Disordered" evidence="5">
    <location>
        <begin position="206"/>
        <end position="228"/>
    </location>
</feature>
<dbReference type="InterPro" id="IPR037185">
    <property type="entry name" value="EmrE-like"/>
</dbReference>
<evidence type="ECO:0000313" key="8">
    <source>
        <dbReference type="Proteomes" id="UP001219525"/>
    </source>
</evidence>
<evidence type="ECO:0000256" key="2">
    <source>
        <dbReference type="ARBA" id="ARBA00022692"/>
    </source>
</evidence>
<feature type="transmembrane region" description="Helical" evidence="6">
    <location>
        <begin position="147"/>
        <end position="166"/>
    </location>
</feature>
<organism evidence="7 8">
    <name type="scientific">Mycena pura</name>
    <dbReference type="NCBI Taxonomy" id="153505"/>
    <lineage>
        <taxon>Eukaryota</taxon>
        <taxon>Fungi</taxon>
        <taxon>Dikarya</taxon>
        <taxon>Basidiomycota</taxon>
        <taxon>Agaricomycotina</taxon>
        <taxon>Agaricomycetes</taxon>
        <taxon>Agaricomycetidae</taxon>
        <taxon>Agaricales</taxon>
        <taxon>Marasmiineae</taxon>
        <taxon>Mycenaceae</taxon>
        <taxon>Mycena</taxon>
    </lineage>
</organism>
<sequence length="576" mass="62612">MAIMANSHIALGISVGLLASFIQSLGLTIQRKSHVLNEALPAHQQRVEHRRPLWLLGFAIFISSNIIGSLVQIASLPVVILAPLGAVSLLWNAFFARLLLGDVFSPWMILGTLLITGGAILIAIFGIVPEQTRSLEDLLALFRRPTFVVYFSLLGAVVVGCLIVVCNRTHTPSPPPPLQVPENPSTLTTGVTDTISEAITTERTPLLDRKSNPSSASAASSRSPSRSLRNVDTVEMRSIHRTHLVLAISYASFSGIISGMCLLFAKSGVELLLITLRGQNQFWRWQAWMLVLGLVAFALLQLWYLHKALIFADPTLVCPSAFCLYNLSSIVNGLVYFDQFALISPLHLGLVILGMFVLLGGSGSPGSDSGDWSDDESIEGGVSDPEDDAHAEDVTQERVQDMLRHTRSESNPETLSRPPERTRSPHSTISQPLPSITLSPEPQSPLRRRTQHSRAQTSIYPVAPPVPNPVATLGGGFQIGLSPVSPGFSIVPRERGRVVSGISRPYGFGDVVEQARRERRRRTVSEGDVATRALALEPGGLLSEPGGLADEGGEDGARRRARARWRWLSTLVWRSS</sequence>
<keyword evidence="8" id="KW-1185">Reference proteome</keyword>
<dbReference type="SUPFAM" id="SSF103481">
    <property type="entry name" value="Multidrug resistance efflux transporter EmrE"/>
    <property type="match status" value="1"/>
</dbReference>
<feature type="transmembrane region" description="Helical" evidence="6">
    <location>
        <begin position="107"/>
        <end position="127"/>
    </location>
</feature>
<feature type="compositionally biased region" description="Polar residues" evidence="5">
    <location>
        <begin position="425"/>
        <end position="441"/>
    </location>
</feature>